<comment type="similarity">
    <text evidence="2">Belongs to the UTP6 family.</text>
</comment>
<reference evidence="8" key="3">
    <citation type="submission" date="2025-09" db="UniProtKB">
        <authorList>
            <consortium name="Ensembl"/>
        </authorList>
    </citation>
    <scope>IDENTIFICATION</scope>
</reference>
<evidence type="ECO:0000256" key="3">
    <source>
        <dbReference type="ARBA" id="ARBA00022552"/>
    </source>
</evidence>
<evidence type="ECO:0000259" key="6">
    <source>
        <dbReference type="Pfam" id="PF08640"/>
    </source>
</evidence>
<reference evidence="8" key="2">
    <citation type="submission" date="2025-08" db="UniProtKB">
        <authorList>
            <consortium name="Ensembl"/>
        </authorList>
    </citation>
    <scope>IDENTIFICATION</scope>
</reference>
<feature type="domain" description="U3 small nucleolar RNA-associated protein 6 N-terminal" evidence="6">
    <location>
        <begin position="9"/>
        <end position="59"/>
    </location>
</feature>
<keyword evidence="3" id="KW-0698">rRNA processing</keyword>
<dbReference type="InterPro" id="IPR003107">
    <property type="entry name" value="HAT"/>
</dbReference>
<dbReference type="SUPFAM" id="SSF48452">
    <property type="entry name" value="TPR-like"/>
    <property type="match status" value="3"/>
</dbReference>
<comment type="subcellular location">
    <subcellularLocation>
        <location evidence="1">Nucleus</location>
        <location evidence="1">Nucleolus</location>
    </subcellularLocation>
</comment>
<evidence type="ECO:0000259" key="7">
    <source>
        <dbReference type="Pfam" id="PF24892"/>
    </source>
</evidence>
<evidence type="ECO:0000256" key="2">
    <source>
        <dbReference type="ARBA" id="ARBA00010734"/>
    </source>
</evidence>
<evidence type="ECO:0000313" key="9">
    <source>
        <dbReference type="Proteomes" id="UP000265040"/>
    </source>
</evidence>
<gene>
    <name evidence="8" type="primary">UTP6</name>
</gene>
<dbReference type="PANTHER" id="PTHR23271">
    <property type="entry name" value="HEPATOCELLULAR CARCINOMA-ASSOCIATED ANTIGEN 66"/>
    <property type="match status" value="1"/>
</dbReference>
<sequence>MAEIVQQRIEERIPELEQLERVGLFTKKEVKSIIKRATALEYKLHRLIVNKEDFIAYIQHIHYQFKREEIEFPIIHRINSIFRRATNKWKDDVQLWLSHVAFCKKWATKGQISKVFSAMLAIHPDKPALWIMAAKSELEDRNSSESARHLFLRALRFHPNNKKVYKEYFRMELLHCEKLRKQKEELEKAEMDLGEYEFAPEILNGKLAEVVYKDKRKNIFKNTNYTEDSFTWDFMAKRELEAPGAGAELQSAKGRASDINRREERCCQVYEEGIKSLNTEPMWTCYVAFCLERVKRKTNVQELKEKRQGRILSVLQRAHDSSLLKEDYYKNWLQILLSSGDAEGAASVAMAATQRFSQSVSVWSLSLQTLIQLGSGDVSRLFQDALTLVNPKESLPLWQQQVQWSMANQSPEETEAVFKRGLLSAVAAVAMEMKQRYLDWSYHTGGYKKARKTFTRLWTFLCVFQETPKMNYLRDYYERALQEFGTSDDDLWLQYIQEELGPLGQPENCGKIHWRAMKFLEGESVQRFTSKYTLHQTGHL</sequence>
<dbReference type="Gene3D" id="1.25.40.10">
    <property type="entry name" value="Tetratricopeptide repeat domain"/>
    <property type="match status" value="2"/>
</dbReference>
<dbReference type="GO" id="GO:0032040">
    <property type="term" value="C:small-subunit processome"/>
    <property type="evidence" value="ECO:0007669"/>
    <property type="project" value="TreeGrafter"/>
</dbReference>
<dbReference type="InterPro" id="IPR011990">
    <property type="entry name" value="TPR-like_helical_dom_sf"/>
</dbReference>
<dbReference type="FunFam" id="1.25.40.10:FF:003652">
    <property type="entry name" value="Uncharacterized protein"/>
    <property type="match status" value="1"/>
</dbReference>
<name>A0A7N6BWH7_ANATE</name>
<dbReference type="PANTHER" id="PTHR23271:SF1">
    <property type="entry name" value="U3 SMALL NUCLEOLAR RNA-ASSOCIATED PROTEIN 6 HOMOLOG"/>
    <property type="match status" value="1"/>
</dbReference>
<dbReference type="GeneTree" id="ENSGT00390000016493"/>
<keyword evidence="4" id="KW-0677">Repeat</keyword>
<dbReference type="Pfam" id="PF24892">
    <property type="entry name" value="UTP6_C"/>
    <property type="match status" value="1"/>
</dbReference>
<keyword evidence="5" id="KW-0539">Nucleus</keyword>
<evidence type="ECO:0000313" key="8">
    <source>
        <dbReference type="Ensembl" id="ENSATEP00000066874.1"/>
    </source>
</evidence>
<evidence type="ECO:0008006" key="10">
    <source>
        <dbReference type="Google" id="ProtNLM"/>
    </source>
</evidence>
<dbReference type="GO" id="GO:0000462">
    <property type="term" value="P:maturation of SSU-rRNA from tricistronic rRNA transcript (SSU-rRNA, 5.8S rRNA, LSU-rRNA)"/>
    <property type="evidence" value="ECO:0007669"/>
    <property type="project" value="InterPro"/>
</dbReference>
<dbReference type="Ensembl" id="ENSATET00000064463.2">
    <property type="protein sequence ID" value="ENSATEP00000066874.1"/>
    <property type="gene ID" value="ENSATEG00000003401.3"/>
</dbReference>
<organism evidence="8 9">
    <name type="scientific">Anabas testudineus</name>
    <name type="common">Climbing perch</name>
    <name type="synonym">Anthias testudineus</name>
    <dbReference type="NCBI Taxonomy" id="64144"/>
    <lineage>
        <taxon>Eukaryota</taxon>
        <taxon>Metazoa</taxon>
        <taxon>Chordata</taxon>
        <taxon>Craniata</taxon>
        <taxon>Vertebrata</taxon>
        <taxon>Euteleostomi</taxon>
        <taxon>Actinopterygii</taxon>
        <taxon>Neopterygii</taxon>
        <taxon>Teleostei</taxon>
        <taxon>Neoteleostei</taxon>
        <taxon>Acanthomorphata</taxon>
        <taxon>Anabantaria</taxon>
        <taxon>Anabantiformes</taxon>
        <taxon>Anabantoidei</taxon>
        <taxon>Anabantidae</taxon>
        <taxon>Anabas</taxon>
    </lineage>
</organism>
<dbReference type="Pfam" id="PF08640">
    <property type="entry name" value="U3_assoc_6"/>
    <property type="match status" value="1"/>
</dbReference>
<keyword evidence="9" id="KW-1185">Reference proteome</keyword>
<evidence type="ECO:0000256" key="4">
    <source>
        <dbReference type="ARBA" id="ARBA00022737"/>
    </source>
</evidence>
<dbReference type="AlphaFoldDB" id="A0A7N6BWH7"/>
<dbReference type="InterPro" id="IPR013949">
    <property type="entry name" value="Utp6"/>
</dbReference>
<dbReference type="GO" id="GO:0030515">
    <property type="term" value="F:snoRNA binding"/>
    <property type="evidence" value="ECO:0007669"/>
    <property type="project" value="InterPro"/>
</dbReference>
<proteinExistence type="inferred from homology"/>
<reference evidence="8" key="1">
    <citation type="submission" date="2021-04" db="EMBL/GenBank/DDBJ databases">
        <authorList>
            <consortium name="Wellcome Sanger Institute Data Sharing"/>
        </authorList>
    </citation>
    <scope>NUCLEOTIDE SEQUENCE [LARGE SCALE GENOMIC DNA]</scope>
</reference>
<dbReference type="InterPro" id="IPR055347">
    <property type="entry name" value="UTP6_N"/>
</dbReference>
<evidence type="ECO:0000256" key="1">
    <source>
        <dbReference type="ARBA" id="ARBA00004604"/>
    </source>
</evidence>
<dbReference type="GO" id="GO:0034388">
    <property type="term" value="C:Pwp2p-containing subcomplex of 90S preribosome"/>
    <property type="evidence" value="ECO:0007669"/>
    <property type="project" value="TreeGrafter"/>
</dbReference>
<dbReference type="SMART" id="SM00386">
    <property type="entry name" value="HAT"/>
    <property type="match status" value="5"/>
</dbReference>
<dbReference type="Proteomes" id="UP000265040">
    <property type="component" value="Chromosome 1"/>
</dbReference>
<accession>A0A7N6BWH7</accession>
<evidence type="ECO:0000256" key="5">
    <source>
        <dbReference type="ARBA" id="ARBA00023242"/>
    </source>
</evidence>
<dbReference type="InterPro" id="IPR056907">
    <property type="entry name" value="UTP6_C"/>
</dbReference>
<feature type="domain" description="U3 small nucleolar RNA-associated protein 6 homolog C-terminal" evidence="7">
    <location>
        <begin position="264"/>
        <end position="520"/>
    </location>
</feature>
<protein>
    <recommendedName>
        <fullName evidence="10">UTP6 small subunit processome component</fullName>
    </recommendedName>
</protein>